<dbReference type="EMBL" id="CP139781">
    <property type="protein sequence ID" value="WRQ86821.1"/>
    <property type="molecule type" value="Genomic_DNA"/>
</dbReference>
<dbReference type="Pfam" id="PF13517">
    <property type="entry name" value="FG-GAP_3"/>
    <property type="match status" value="3"/>
</dbReference>
<dbReference type="RefSeq" id="WP_221030656.1">
    <property type="nucleotide sequence ID" value="NZ_CP139781.1"/>
</dbReference>
<dbReference type="Proteomes" id="UP000738431">
    <property type="component" value="Chromosome"/>
</dbReference>
<name>A0ABZ1C5Q2_9BACT</name>
<evidence type="ECO:0000313" key="3">
    <source>
        <dbReference type="Proteomes" id="UP000738431"/>
    </source>
</evidence>
<dbReference type="SUPFAM" id="SSF69318">
    <property type="entry name" value="Integrin alpha N-terminal domain"/>
    <property type="match status" value="1"/>
</dbReference>
<accession>A0ABZ1C5Q2</accession>
<dbReference type="Gene3D" id="2.130.10.130">
    <property type="entry name" value="Integrin alpha, N-terminal"/>
    <property type="match status" value="1"/>
</dbReference>
<evidence type="ECO:0000313" key="2">
    <source>
        <dbReference type="EMBL" id="WRQ86821.1"/>
    </source>
</evidence>
<dbReference type="PANTHER" id="PTHR44103">
    <property type="entry name" value="PROPROTEIN CONVERTASE P"/>
    <property type="match status" value="1"/>
</dbReference>
<proteinExistence type="predicted"/>
<reference evidence="2 3" key="1">
    <citation type="submission" date="2023-12" db="EMBL/GenBank/DDBJ databases">
        <title>Description of an unclassified Opitutus bacterium of Verrucomicrobiota.</title>
        <authorList>
            <person name="Zhang D.-F."/>
        </authorList>
    </citation>
    <scope>NUCLEOTIDE SEQUENCE [LARGE SCALE GENOMIC DNA]</scope>
    <source>
        <strain evidence="2 3">WL0086</strain>
    </source>
</reference>
<keyword evidence="3" id="KW-1185">Reference proteome</keyword>
<dbReference type="InterPro" id="IPR028994">
    <property type="entry name" value="Integrin_alpha_N"/>
</dbReference>
<gene>
    <name evidence="2" type="ORF">K1X11_018575</name>
</gene>
<evidence type="ECO:0000256" key="1">
    <source>
        <dbReference type="ARBA" id="ARBA00022729"/>
    </source>
</evidence>
<sequence>MPFAFRQHLPSLLASAVIGGVIGWGGVQLIKPSAPEDPLAAPIATASTSGAAPAIAYAPQAIGAPVEEFGRPFVTNLNVFDLDQDGLLDVLYCESSTNTVRWIRQATRDVFVEHIIGEDIAGPANVWAADLYGNGRLDVLVASMGQIMPNNDRIGAVVVLENLDNQRFQPRVLLENTARVTDVRAANFSGHTDGRLDLVVGQFGYDQGETQWMKNEGDWRFTARRVNAQSGCVHTPIADFDGDGRPDFAALITQEWEEVHLFTNQGDDTFAESILWGSTNEDFGSSGMKVHDLNQDGRPDLIVSNGDGFDYSVRGPRPWHGLQWLRNDGAGKFTYQRIGYMGGAYAPSPADLDGDGDIDLISVSGFGDWSNPATPALIAWLNDGTETFTPVTVARTPIQLITADTGDFDGDGIPELVTGGFHGFPPYENMSSITLWRRQ</sequence>
<organism evidence="2 3">
    <name type="scientific">Actomonas aquatica</name>
    <dbReference type="NCBI Taxonomy" id="2866162"/>
    <lineage>
        <taxon>Bacteria</taxon>
        <taxon>Pseudomonadati</taxon>
        <taxon>Verrucomicrobiota</taxon>
        <taxon>Opitutia</taxon>
        <taxon>Opitutales</taxon>
        <taxon>Opitutaceae</taxon>
        <taxon>Actomonas</taxon>
    </lineage>
</organism>
<keyword evidence="1" id="KW-0732">Signal</keyword>
<dbReference type="PANTHER" id="PTHR44103:SF1">
    <property type="entry name" value="PROPROTEIN CONVERTASE P"/>
    <property type="match status" value="1"/>
</dbReference>
<protein>
    <submittedName>
        <fullName evidence="2">VCBS repeat-containing protein</fullName>
    </submittedName>
</protein>
<dbReference type="InterPro" id="IPR013517">
    <property type="entry name" value="FG-GAP"/>
</dbReference>